<dbReference type="OrthoDB" id="241169at2"/>
<evidence type="ECO:0000313" key="10">
    <source>
        <dbReference type="Proteomes" id="UP000315010"/>
    </source>
</evidence>
<organism evidence="9 10">
    <name type="scientific">Novipirellula herctigrandis</name>
    <dbReference type="NCBI Taxonomy" id="2527986"/>
    <lineage>
        <taxon>Bacteria</taxon>
        <taxon>Pseudomonadati</taxon>
        <taxon>Planctomycetota</taxon>
        <taxon>Planctomycetia</taxon>
        <taxon>Pirellulales</taxon>
        <taxon>Pirellulaceae</taxon>
        <taxon>Novipirellula</taxon>
    </lineage>
</organism>
<feature type="transmembrane region" description="Helical" evidence="7">
    <location>
        <begin position="331"/>
        <end position="352"/>
    </location>
</feature>
<evidence type="ECO:0000256" key="3">
    <source>
        <dbReference type="ARBA" id="ARBA00022475"/>
    </source>
</evidence>
<feature type="domain" description="Type II secretion system protein GspF" evidence="8">
    <location>
        <begin position="52"/>
        <end position="172"/>
    </location>
</feature>
<sequence>MNDSNARTVATNGRKPSPEYELTQWVLQKLRSNLNRLSCLAKAPSYDALARFSHDLGTCVRSGVDIVRGLELCLKAFCRTRLGDCWSGAPDAVRRGSSLSDALSGGADYLPAFFLPVIKAGEQSGRLDEALEFLESHCRLLSGPAAAIRNLWVFPVAIMLMGSVLKVLLTGYLGSIGAAAGMLMQEVISWLQLILILMVVMMTPLRSMFDQFRLSLPWIGALEREIALHRFFRVLALLYSVSGQRVEVMIHTAAETVGNHAAKSELLNAADAIEQGHAISSAFQGLTVLTLEEKGTIEVGDLSGTLDGAFARISDDTGASLLAKIELIQPFLVRIVFCVVVFSIVITLFGLLS</sequence>
<proteinExistence type="inferred from homology"/>
<dbReference type="InterPro" id="IPR003004">
    <property type="entry name" value="GspF/PilC"/>
</dbReference>
<dbReference type="EMBL" id="SJPJ01000001">
    <property type="protein sequence ID" value="TWT82603.1"/>
    <property type="molecule type" value="Genomic_DNA"/>
</dbReference>
<evidence type="ECO:0000256" key="2">
    <source>
        <dbReference type="ARBA" id="ARBA00005745"/>
    </source>
</evidence>
<evidence type="ECO:0000313" key="9">
    <source>
        <dbReference type="EMBL" id="TWT82603.1"/>
    </source>
</evidence>
<dbReference type="RefSeq" id="WP_146399205.1">
    <property type="nucleotide sequence ID" value="NZ_SJPJ01000001.1"/>
</dbReference>
<evidence type="ECO:0000256" key="4">
    <source>
        <dbReference type="ARBA" id="ARBA00022692"/>
    </source>
</evidence>
<dbReference type="InterPro" id="IPR042094">
    <property type="entry name" value="T2SS_GspF_sf"/>
</dbReference>
<evidence type="ECO:0000256" key="6">
    <source>
        <dbReference type="ARBA" id="ARBA00023136"/>
    </source>
</evidence>
<keyword evidence="3" id="KW-1003">Cell membrane</keyword>
<accession>A0A5C5Z7X1</accession>
<evidence type="ECO:0000256" key="5">
    <source>
        <dbReference type="ARBA" id="ARBA00022989"/>
    </source>
</evidence>
<protein>
    <submittedName>
        <fullName evidence="9">Type II secretion system protein F</fullName>
    </submittedName>
</protein>
<comment type="similarity">
    <text evidence="2">Belongs to the GSP F family.</text>
</comment>
<dbReference type="Pfam" id="PF00482">
    <property type="entry name" value="T2SSF"/>
    <property type="match status" value="2"/>
</dbReference>
<dbReference type="AlphaFoldDB" id="A0A5C5Z7X1"/>
<dbReference type="InterPro" id="IPR018076">
    <property type="entry name" value="T2SS_GspF_dom"/>
</dbReference>
<dbReference type="PANTHER" id="PTHR30012:SF0">
    <property type="entry name" value="TYPE II SECRETION SYSTEM PROTEIN F-RELATED"/>
    <property type="match status" value="1"/>
</dbReference>
<dbReference type="Gene3D" id="1.20.81.30">
    <property type="entry name" value="Type II secretion system (T2SS), domain F"/>
    <property type="match status" value="2"/>
</dbReference>
<evidence type="ECO:0000256" key="7">
    <source>
        <dbReference type="SAM" id="Phobius"/>
    </source>
</evidence>
<evidence type="ECO:0000256" key="1">
    <source>
        <dbReference type="ARBA" id="ARBA00004651"/>
    </source>
</evidence>
<keyword evidence="10" id="KW-1185">Reference proteome</keyword>
<evidence type="ECO:0000259" key="8">
    <source>
        <dbReference type="Pfam" id="PF00482"/>
    </source>
</evidence>
<keyword evidence="5 7" id="KW-1133">Transmembrane helix</keyword>
<feature type="domain" description="Type II secretion system protein GspF" evidence="8">
    <location>
        <begin position="231"/>
        <end position="351"/>
    </location>
</feature>
<name>A0A5C5Z7X1_9BACT</name>
<dbReference type="PANTHER" id="PTHR30012">
    <property type="entry name" value="GENERAL SECRETION PATHWAY PROTEIN"/>
    <property type="match status" value="1"/>
</dbReference>
<keyword evidence="6 7" id="KW-0472">Membrane</keyword>
<dbReference type="GO" id="GO:0005886">
    <property type="term" value="C:plasma membrane"/>
    <property type="evidence" value="ECO:0007669"/>
    <property type="project" value="UniProtKB-SubCell"/>
</dbReference>
<feature type="transmembrane region" description="Helical" evidence="7">
    <location>
        <begin position="187"/>
        <end position="205"/>
    </location>
</feature>
<reference evidence="9 10" key="1">
    <citation type="submission" date="2019-02" db="EMBL/GenBank/DDBJ databases">
        <title>Deep-cultivation of Planctomycetes and their phenomic and genomic characterization uncovers novel biology.</title>
        <authorList>
            <person name="Wiegand S."/>
            <person name="Jogler M."/>
            <person name="Boedeker C."/>
            <person name="Pinto D."/>
            <person name="Vollmers J."/>
            <person name="Rivas-Marin E."/>
            <person name="Kohn T."/>
            <person name="Peeters S.H."/>
            <person name="Heuer A."/>
            <person name="Rast P."/>
            <person name="Oberbeckmann S."/>
            <person name="Bunk B."/>
            <person name="Jeske O."/>
            <person name="Meyerdierks A."/>
            <person name="Storesund J.E."/>
            <person name="Kallscheuer N."/>
            <person name="Luecker S."/>
            <person name="Lage O.M."/>
            <person name="Pohl T."/>
            <person name="Merkel B.J."/>
            <person name="Hornburger P."/>
            <person name="Mueller R.-W."/>
            <person name="Bruemmer F."/>
            <person name="Labrenz M."/>
            <person name="Spormann A.M."/>
            <person name="Op Den Camp H."/>
            <person name="Overmann J."/>
            <person name="Amann R."/>
            <person name="Jetten M.S.M."/>
            <person name="Mascher T."/>
            <person name="Medema M.H."/>
            <person name="Devos D.P."/>
            <person name="Kaster A.-K."/>
            <person name="Ovreas L."/>
            <person name="Rohde M."/>
            <person name="Galperin M.Y."/>
            <person name="Jogler C."/>
        </authorList>
    </citation>
    <scope>NUCLEOTIDE SEQUENCE [LARGE SCALE GENOMIC DNA]</scope>
    <source>
        <strain evidence="9 10">CA13</strain>
    </source>
</reference>
<gene>
    <name evidence="9" type="primary">epsF_5</name>
    <name evidence="9" type="ORF">CA13_40660</name>
</gene>
<dbReference type="Proteomes" id="UP000315010">
    <property type="component" value="Unassembled WGS sequence"/>
</dbReference>
<comment type="subcellular location">
    <subcellularLocation>
        <location evidence="1">Cell membrane</location>
        <topology evidence="1">Multi-pass membrane protein</topology>
    </subcellularLocation>
</comment>
<comment type="caution">
    <text evidence="9">The sequence shown here is derived from an EMBL/GenBank/DDBJ whole genome shotgun (WGS) entry which is preliminary data.</text>
</comment>
<feature type="transmembrane region" description="Helical" evidence="7">
    <location>
        <begin position="151"/>
        <end position="175"/>
    </location>
</feature>
<keyword evidence="4 7" id="KW-0812">Transmembrane</keyword>